<evidence type="ECO:0000256" key="2">
    <source>
        <dbReference type="SAM" id="Phobius"/>
    </source>
</evidence>
<sequence>MENTAYSARFLQQRKFYMMLPLLVLPFVTLIYWVLFVKGTKKQQQTTQSQGLITSLPDAMLKEDKEVNKLSFYERAAADSAKLGELIRKDPYRSDSPGYKDSLQTGQLAGLGAPFKAKAGQVNYQGKTSVQAGEEKVLKKLKALDDVLSETSRPEFSRQDMKSENSPRGDDNSGNETADKLEALMAGLNQQSSAPDVYEDPELKELSGMLDKIIQIQNPELDSEKIKEQSEKSVGQVFAVRQAAGADPVSLLATDSTEDSVEADPVRSISFEQNGFFGLDETLISADQNAIPAVIAQTQTVVSGSTVKLRLTQDVYIAGVLIPKESFVYGIANLNNERLVIRIESVRHENNLFPVKLSVYDLDGIAGIHIPGAIARDVAKQSLSQDIQGISIGSLDPSLGAQAASAGIQTAKTLIGKKARLLQVTVKAGYQVLLRDGNASS</sequence>
<protein>
    <submittedName>
        <fullName evidence="4">Conjugative transposon protein TraM</fullName>
    </submittedName>
</protein>
<accession>A0A4R5DHB5</accession>
<dbReference type="RefSeq" id="WP_131959950.1">
    <property type="nucleotide sequence ID" value="NZ_SMFL01000007.1"/>
</dbReference>
<dbReference type="EMBL" id="SMFL01000007">
    <property type="protein sequence ID" value="TDE13229.1"/>
    <property type="molecule type" value="Genomic_DNA"/>
</dbReference>
<organism evidence="4 5">
    <name type="scientific">Dyadobacter psychrotolerans</name>
    <dbReference type="NCBI Taxonomy" id="2541721"/>
    <lineage>
        <taxon>Bacteria</taxon>
        <taxon>Pseudomonadati</taxon>
        <taxon>Bacteroidota</taxon>
        <taxon>Cytophagia</taxon>
        <taxon>Cytophagales</taxon>
        <taxon>Spirosomataceae</taxon>
        <taxon>Dyadobacter</taxon>
    </lineage>
</organism>
<evidence type="ECO:0000259" key="3">
    <source>
        <dbReference type="Pfam" id="PF12508"/>
    </source>
</evidence>
<evidence type="ECO:0000313" key="5">
    <source>
        <dbReference type="Proteomes" id="UP000294850"/>
    </source>
</evidence>
<dbReference type="Pfam" id="PF12508">
    <property type="entry name" value="Transposon_TraM"/>
    <property type="match status" value="1"/>
</dbReference>
<comment type="caution">
    <text evidence="4">The sequence shown here is derived from an EMBL/GenBank/DDBJ whole genome shotgun (WGS) entry which is preliminary data.</text>
</comment>
<dbReference type="OrthoDB" id="1453786at2"/>
<gene>
    <name evidence="4" type="primary">traM</name>
    <name evidence="4" type="ORF">E0F88_19450</name>
</gene>
<feature type="region of interest" description="Disordered" evidence="1">
    <location>
        <begin position="149"/>
        <end position="176"/>
    </location>
</feature>
<feature type="transmembrane region" description="Helical" evidence="2">
    <location>
        <begin position="16"/>
        <end position="35"/>
    </location>
</feature>
<keyword evidence="2" id="KW-0812">Transmembrane</keyword>
<evidence type="ECO:0000313" key="4">
    <source>
        <dbReference type="EMBL" id="TDE13229.1"/>
    </source>
</evidence>
<feature type="domain" description="Conjugative transposon TraM C-terminal" evidence="3">
    <location>
        <begin position="291"/>
        <end position="435"/>
    </location>
</feature>
<feature type="compositionally biased region" description="Basic and acidic residues" evidence="1">
    <location>
        <begin position="152"/>
        <end position="176"/>
    </location>
</feature>
<dbReference type="Proteomes" id="UP000294850">
    <property type="component" value="Unassembled WGS sequence"/>
</dbReference>
<dbReference type="InterPro" id="IPR022187">
    <property type="entry name" value="Conjug_transposon_TraM"/>
</dbReference>
<proteinExistence type="predicted"/>
<reference evidence="4 5" key="1">
    <citation type="submission" date="2019-03" db="EMBL/GenBank/DDBJ databases">
        <title>Dyadobacter AR-3-6 sp. nov., isolated from arctic soil.</title>
        <authorList>
            <person name="Chaudhary D.K."/>
        </authorList>
    </citation>
    <scope>NUCLEOTIDE SEQUENCE [LARGE SCALE GENOMIC DNA]</scope>
    <source>
        <strain evidence="4 5">AR-3-6</strain>
    </source>
</reference>
<keyword evidence="2" id="KW-1133">Transmembrane helix</keyword>
<evidence type="ECO:0000256" key="1">
    <source>
        <dbReference type="SAM" id="MobiDB-lite"/>
    </source>
</evidence>
<dbReference type="AlphaFoldDB" id="A0A4R5DHB5"/>
<name>A0A4R5DHB5_9BACT</name>
<dbReference type="NCBIfam" id="TIGR03779">
    <property type="entry name" value="Bac_Flav_CT_M"/>
    <property type="match status" value="1"/>
</dbReference>
<keyword evidence="5" id="KW-1185">Reference proteome</keyword>
<keyword evidence="2" id="KW-0472">Membrane</keyword>
<dbReference type="InterPro" id="IPR055407">
    <property type="entry name" value="TraM_C"/>
</dbReference>